<feature type="compositionally biased region" description="Basic and acidic residues" evidence="2">
    <location>
        <begin position="1"/>
        <end position="23"/>
    </location>
</feature>
<gene>
    <name evidence="4" type="ORF">AVDCRST_MAG67-3487</name>
</gene>
<evidence type="ECO:0000256" key="1">
    <source>
        <dbReference type="ARBA" id="ARBA00006817"/>
    </source>
</evidence>
<feature type="region of interest" description="Disordered" evidence="2">
    <location>
        <begin position="1"/>
        <end position="24"/>
    </location>
</feature>
<dbReference type="InterPro" id="IPR013538">
    <property type="entry name" value="ASHA1/2-like_C"/>
</dbReference>
<name>A0A6J4TIN9_9ACTN</name>
<comment type="similarity">
    <text evidence="1">Belongs to the AHA1 family.</text>
</comment>
<feature type="domain" description="Activator of Hsp90 ATPase homologue 1/2-like C-terminal" evidence="3">
    <location>
        <begin position="28"/>
        <end position="121"/>
    </location>
</feature>
<dbReference type="SUPFAM" id="SSF55961">
    <property type="entry name" value="Bet v1-like"/>
    <property type="match status" value="1"/>
</dbReference>
<dbReference type="Gene3D" id="3.30.530.20">
    <property type="match status" value="1"/>
</dbReference>
<protein>
    <submittedName>
        <fullName evidence="4">Ligand-binding SRPBCC domain protein family</fullName>
    </submittedName>
</protein>
<dbReference type="EMBL" id="CADCVQ010000149">
    <property type="protein sequence ID" value="CAA9524260.1"/>
    <property type="molecule type" value="Genomic_DNA"/>
</dbReference>
<proteinExistence type="inferred from homology"/>
<dbReference type="Pfam" id="PF08327">
    <property type="entry name" value="AHSA1"/>
    <property type="match status" value="1"/>
</dbReference>
<dbReference type="InterPro" id="IPR023393">
    <property type="entry name" value="START-like_dom_sf"/>
</dbReference>
<organism evidence="4">
    <name type="scientific">uncultured Solirubrobacteraceae bacterium</name>
    <dbReference type="NCBI Taxonomy" id="1162706"/>
    <lineage>
        <taxon>Bacteria</taxon>
        <taxon>Bacillati</taxon>
        <taxon>Actinomycetota</taxon>
        <taxon>Thermoleophilia</taxon>
        <taxon>Solirubrobacterales</taxon>
        <taxon>Solirubrobacteraceae</taxon>
        <taxon>environmental samples</taxon>
    </lineage>
</organism>
<sequence length="126" mass="14330">MDDARDRPALVERPARRDDGRRDRPARRWHVALRDGGRRGYEVAFHGEYREIVAEERIVTTEVYEAMPESEALNIVKFSEADGRTTVTLLMQLESKDVRDMILSSGMEVGMQEQLDLLEAVAIALG</sequence>
<evidence type="ECO:0000256" key="2">
    <source>
        <dbReference type="SAM" id="MobiDB-lite"/>
    </source>
</evidence>
<accession>A0A6J4TIN9</accession>
<dbReference type="AlphaFoldDB" id="A0A6J4TIN9"/>
<reference evidence="4" key="1">
    <citation type="submission" date="2020-02" db="EMBL/GenBank/DDBJ databases">
        <authorList>
            <person name="Meier V. D."/>
        </authorList>
    </citation>
    <scope>NUCLEOTIDE SEQUENCE</scope>
    <source>
        <strain evidence="4">AVDCRST_MAG67</strain>
    </source>
</reference>
<evidence type="ECO:0000259" key="3">
    <source>
        <dbReference type="Pfam" id="PF08327"/>
    </source>
</evidence>
<evidence type="ECO:0000313" key="4">
    <source>
        <dbReference type="EMBL" id="CAA9524260.1"/>
    </source>
</evidence>